<dbReference type="PANTHER" id="PTHR11003:SF291">
    <property type="entry name" value="IP11374P"/>
    <property type="match status" value="1"/>
</dbReference>
<dbReference type="GO" id="GO:0022841">
    <property type="term" value="F:potassium ion leak channel activity"/>
    <property type="evidence" value="ECO:0007669"/>
    <property type="project" value="TreeGrafter"/>
</dbReference>
<keyword evidence="6 8" id="KW-0472">Membrane</keyword>
<evidence type="ECO:0000256" key="6">
    <source>
        <dbReference type="ARBA" id="ARBA00023136"/>
    </source>
</evidence>
<keyword evidence="5" id="KW-0406">Ion transport</keyword>
<dbReference type="InterPro" id="IPR013099">
    <property type="entry name" value="K_chnl_dom"/>
</dbReference>
<accession>A0A9P9K4E6</accession>
<comment type="caution">
    <text evidence="10">The sequence shown here is derived from an EMBL/GenBank/DDBJ whole genome shotgun (WGS) entry which is preliminary data.</text>
</comment>
<feature type="transmembrane region" description="Helical" evidence="8">
    <location>
        <begin position="69"/>
        <end position="87"/>
    </location>
</feature>
<evidence type="ECO:0000256" key="4">
    <source>
        <dbReference type="ARBA" id="ARBA00022989"/>
    </source>
</evidence>
<feature type="transmembrane region" description="Helical" evidence="8">
    <location>
        <begin position="26"/>
        <end position="49"/>
    </location>
</feature>
<proteinExistence type="predicted"/>
<dbReference type="OrthoDB" id="297496at2759"/>
<dbReference type="InterPro" id="IPR003280">
    <property type="entry name" value="2pore_dom_K_chnl"/>
</dbReference>
<dbReference type="GO" id="GO:0015271">
    <property type="term" value="F:outward rectifier potassium channel activity"/>
    <property type="evidence" value="ECO:0007669"/>
    <property type="project" value="TreeGrafter"/>
</dbReference>
<dbReference type="Proteomes" id="UP000736672">
    <property type="component" value="Unassembled WGS sequence"/>
</dbReference>
<evidence type="ECO:0000259" key="9">
    <source>
        <dbReference type="Pfam" id="PF07885"/>
    </source>
</evidence>
<name>A0A9P9K4E6_FUSSL</name>
<dbReference type="Pfam" id="PF07885">
    <property type="entry name" value="Ion_trans_2"/>
    <property type="match status" value="1"/>
</dbReference>
<comment type="subcellular location">
    <subcellularLocation>
        <location evidence="1">Membrane</location>
        <topology evidence="1">Multi-pass membrane protein</topology>
    </subcellularLocation>
</comment>
<keyword evidence="7" id="KW-0407">Ion channel</keyword>
<evidence type="ECO:0000256" key="3">
    <source>
        <dbReference type="ARBA" id="ARBA00022692"/>
    </source>
</evidence>
<feature type="transmembrane region" description="Helical" evidence="8">
    <location>
        <begin position="225"/>
        <end position="246"/>
    </location>
</feature>
<sequence>MSLSAAVARPLKDIGFPENELVWSQAFYYGIWAAILYFIDASLMAATFWGALTGRYRKDFILTLSQRTLMLQTIMFLTYLLLGAYVFSQVEGWNYLDAVYWTVVTLFTVGFGDYYPNTPLARALLIPYALTGIITLGLVISSVRSLMLERGRRCVAARMDDRKRRKVIRTIIRSGDDKVLEPSRQQFEISHTQSNKAPANEFERRKAEFALMRKIQAKSSSHRRWVAMAISMFSWLVLWLVGAVVFEKAENSYQNCASAVGQGVSRDSRRPHTRAAPSIFTSELRCNQHDGLPTGTDFHFLLISEIKVIATHLKESKPHRYTFDQWAWYLKLMGEDEHNAQMHCKATPKGKARDPSHGDSDMELTWSWVGPGSPLVGSQEESEWIFNRLVDRLWDSLSSERKRRLWDHAREAYPEL</sequence>
<dbReference type="AlphaFoldDB" id="A0A9P9K4E6"/>
<dbReference type="GO" id="GO:0005886">
    <property type="term" value="C:plasma membrane"/>
    <property type="evidence" value="ECO:0007669"/>
    <property type="project" value="TreeGrafter"/>
</dbReference>
<keyword evidence="3 8" id="KW-0812">Transmembrane</keyword>
<evidence type="ECO:0000256" key="7">
    <source>
        <dbReference type="ARBA" id="ARBA00023303"/>
    </source>
</evidence>
<dbReference type="Gene3D" id="1.10.287.70">
    <property type="match status" value="1"/>
</dbReference>
<dbReference type="SUPFAM" id="SSF81324">
    <property type="entry name" value="Voltage-gated potassium channels"/>
    <property type="match status" value="1"/>
</dbReference>
<feature type="transmembrane region" description="Helical" evidence="8">
    <location>
        <begin position="125"/>
        <end position="143"/>
    </location>
</feature>
<evidence type="ECO:0000256" key="8">
    <source>
        <dbReference type="SAM" id="Phobius"/>
    </source>
</evidence>
<protein>
    <recommendedName>
        <fullName evidence="9">Potassium channel domain-containing protein</fullName>
    </recommendedName>
</protein>
<feature type="domain" description="Potassium channel" evidence="9">
    <location>
        <begin position="74"/>
        <end position="147"/>
    </location>
</feature>
<evidence type="ECO:0000256" key="2">
    <source>
        <dbReference type="ARBA" id="ARBA00022448"/>
    </source>
</evidence>
<gene>
    <name evidence="10" type="ORF">B0J15DRAFT_565141</name>
</gene>
<evidence type="ECO:0000313" key="10">
    <source>
        <dbReference type="EMBL" id="KAH7243821.1"/>
    </source>
</evidence>
<dbReference type="PANTHER" id="PTHR11003">
    <property type="entry name" value="POTASSIUM CHANNEL, SUBFAMILY K"/>
    <property type="match status" value="1"/>
</dbReference>
<organism evidence="10 11">
    <name type="scientific">Fusarium solani</name>
    <name type="common">Filamentous fungus</name>
    <dbReference type="NCBI Taxonomy" id="169388"/>
    <lineage>
        <taxon>Eukaryota</taxon>
        <taxon>Fungi</taxon>
        <taxon>Dikarya</taxon>
        <taxon>Ascomycota</taxon>
        <taxon>Pezizomycotina</taxon>
        <taxon>Sordariomycetes</taxon>
        <taxon>Hypocreomycetidae</taxon>
        <taxon>Hypocreales</taxon>
        <taxon>Nectriaceae</taxon>
        <taxon>Fusarium</taxon>
        <taxon>Fusarium solani species complex</taxon>
    </lineage>
</organism>
<reference evidence="10" key="1">
    <citation type="journal article" date="2021" name="Nat. Commun.">
        <title>Genetic determinants of endophytism in the Arabidopsis root mycobiome.</title>
        <authorList>
            <person name="Mesny F."/>
            <person name="Miyauchi S."/>
            <person name="Thiergart T."/>
            <person name="Pickel B."/>
            <person name="Atanasova L."/>
            <person name="Karlsson M."/>
            <person name="Huettel B."/>
            <person name="Barry K.W."/>
            <person name="Haridas S."/>
            <person name="Chen C."/>
            <person name="Bauer D."/>
            <person name="Andreopoulos W."/>
            <person name="Pangilinan J."/>
            <person name="LaButti K."/>
            <person name="Riley R."/>
            <person name="Lipzen A."/>
            <person name="Clum A."/>
            <person name="Drula E."/>
            <person name="Henrissat B."/>
            <person name="Kohler A."/>
            <person name="Grigoriev I.V."/>
            <person name="Martin F.M."/>
            <person name="Hacquard S."/>
        </authorList>
    </citation>
    <scope>NUCLEOTIDE SEQUENCE</scope>
    <source>
        <strain evidence="10">FSSC 5 MPI-SDFR-AT-0091</strain>
    </source>
</reference>
<evidence type="ECO:0000256" key="1">
    <source>
        <dbReference type="ARBA" id="ARBA00004141"/>
    </source>
</evidence>
<evidence type="ECO:0000256" key="5">
    <source>
        <dbReference type="ARBA" id="ARBA00023065"/>
    </source>
</evidence>
<evidence type="ECO:0000313" key="11">
    <source>
        <dbReference type="Proteomes" id="UP000736672"/>
    </source>
</evidence>
<keyword evidence="11" id="KW-1185">Reference proteome</keyword>
<dbReference type="GO" id="GO:0030322">
    <property type="term" value="P:stabilization of membrane potential"/>
    <property type="evidence" value="ECO:0007669"/>
    <property type="project" value="TreeGrafter"/>
</dbReference>
<keyword evidence="2" id="KW-0813">Transport</keyword>
<dbReference type="EMBL" id="JAGTJS010000018">
    <property type="protein sequence ID" value="KAH7243821.1"/>
    <property type="molecule type" value="Genomic_DNA"/>
</dbReference>
<keyword evidence="4 8" id="KW-1133">Transmembrane helix</keyword>